<dbReference type="Gene3D" id="1.50.10.100">
    <property type="entry name" value="Chondroitin AC/alginate lyase"/>
    <property type="match status" value="1"/>
</dbReference>
<gene>
    <name evidence="3" type="primary">SPOSA6832_02215</name>
</gene>
<proteinExistence type="predicted"/>
<sequence length="828" mass="89745">MAFGDHSQQAPTGNNGGYGEKNYDAAAAPTRNGGKRKLWPWLVAAVVLICVILAAVLGGVLGSRAADDNHNKNNSAVSGSNGSGASQVATRTKGSANNAVYPTATDQFGNPMYPTTTGSAKIASPTVIANSSLSCGSDPYTGASLTNIRNEHPLLIAPSYKWECLSKQIAGDSYMSYWNDTIFQNATIYYNDPPTNYSIDGCLSCSGVLDVARQVQLKIKHYAYAYKLSNDTKWVDRTWLELQTAAGNTSQYFGVSPDNWNSVHFLDLAEFTEAFALAYDWLYDAWTADQRTAIMWSIINLGLKYGHNAYYDASGAGADYSWWTAVDGNWNCVCNKGLTMGALAIANEDPTGIAAAILNQTVPNAQAHCSYFGTYSHVEMAASLLSATGSTQNMLDANPGMKLSAIYHMYVTGMQGLFNYGDCGPNKYTATANGLMFYGAQYSRSPFSPLPSKLELKSLTTLRTDIPMYTLFQRDRGDAPEPMAMLYYDPQVSGDWWDGLALDRHFSNTTDGWFSSRSSWTDSDGMYIAMKAGQLTGHQTHGDLDAGDFVLDAMGQRWAGELGSANYLANGYFTSEDQDAQRWTYYRKATPGQNTLTVILRRCYFWGPFSLTLSFTSTQVDGTNQLVSGVPQTTFDTTGESQDALAYTAPNTSTAYFVADLSEMFNSTTVSPAARRPEVERDLISPSLNAQSSNRAIRFLNGRRQVLLRDEITGSAPTNATVTLSNNNQTATLALGDQTLIAELRQPSTAAFATETPSERISTEPALLSGTVDQPNPGVTVLSIDIPAPTGGAVIEVLFNPQWPGWSSNSFVNPPDVAISSWSLTSHD</sequence>
<dbReference type="Proteomes" id="UP000243876">
    <property type="component" value="Unassembled WGS sequence"/>
</dbReference>
<feature type="non-terminal residue" evidence="3">
    <location>
        <position position="1"/>
    </location>
</feature>
<dbReference type="InterPro" id="IPR008929">
    <property type="entry name" value="Chondroitin_lyas"/>
</dbReference>
<feature type="compositionally biased region" description="Low complexity" evidence="1">
    <location>
        <begin position="73"/>
        <end position="89"/>
    </location>
</feature>
<reference evidence="4" key="1">
    <citation type="submission" date="2015-02" db="EMBL/GenBank/DDBJ databases">
        <authorList>
            <person name="Gon?alves P."/>
        </authorList>
    </citation>
    <scope>NUCLEOTIDE SEQUENCE [LARGE SCALE GENOMIC DNA]</scope>
</reference>
<dbReference type="PANTHER" id="PTHR38045">
    <property type="entry name" value="CHROMOSOME 1, WHOLE GENOME SHOTGUN SEQUENCE"/>
    <property type="match status" value="1"/>
</dbReference>
<dbReference type="AlphaFoldDB" id="A0A0D6EKM6"/>
<evidence type="ECO:0000256" key="2">
    <source>
        <dbReference type="SAM" id="Phobius"/>
    </source>
</evidence>
<protein>
    <submittedName>
        <fullName evidence="3">SPOSA6832_02215-mRNA-1:cds</fullName>
    </submittedName>
</protein>
<feature type="region of interest" description="Disordered" evidence="1">
    <location>
        <begin position="1"/>
        <end position="21"/>
    </location>
</feature>
<dbReference type="EMBL" id="CENE01000007">
    <property type="protein sequence ID" value="CEQ40577.1"/>
    <property type="molecule type" value="Genomic_DNA"/>
</dbReference>
<keyword evidence="2" id="KW-0472">Membrane</keyword>
<accession>A0A0D6EKM6</accession>
<dbReference type="OrthoDB" id="3476529at2759"/>
<evidence type="ECO:0000313" key="4">
    <source>
        <dbReference type="Proteomes" id="UP000243876"/>
    </source>
</evidence>
<dbReference type="PANTHER" id="PTHR38045:SF1">
    <property type="entry name" value="HEPARINASE II_III-LIKE PROTEIN"/>
    <property type="match status" value="1"/>
</dbReference>
<feature type="transmembrane region" description="Helical" evidence="2">
    <location>
        <begin position="38"/>
        <end position="61"/>
    </location>
</feature>
<organism evidence="3 4">
    <name type="scientific">Sporidiobolus salmonicolor</name>
    <name type="common">Yeast-like fungus</name>
    <name type="synonym">Sporobolomyces salmonicolor</name>
    <dbReference type="NCBI Taxonomy" id="5005"/>
    <lineage>
        <taxon>Eukaryota</taxon>
        <taxon>Fungi</taxon>
        <taxon>Dikarya</taxon>
        <taxon>Basidiomycota</taxon>
        <taxon>Pucciniomycotina</taxon>
        <taxon>Microbotryomycetes</taxon>
        <taxon>Sporidiobolales</taxon>
        <taxon>Sporidiobolaceae</taxon>
        <taxon>Sporobolomyces</taxon>
    </lineage>
</organism>
<feature type="compositionally biased region" description="Polar residues" evidence="1">
    <location>
        <begin position="1"/>
        <end position="13"/>
    </location>
</feature>
<keyword evidence="2" id="KW-0812">Transmembrane</keyword>
<keyword evidence="2" id="KW-1133">Transmembrane helix</keyword>
<feature type="region of interest" description="Disordered" evidence="1">
    <location>
        <begin position="67"/>
        <end position="96"/>
    </location>
</feature>
<dbReference type="Gene3D" id="2.70.98.70">
    <property type="match status" value="1"/>
</dbReference>
<evidence type="ECO:0000313" key="3">
    <source>
        <dbReference type="EMBL" id="CEQ40577.1"/>
    </source>
</evidence>
<dbReference type="SUPFAM" id="SSF48230">
    <property type="entry name" value="Chondroitin AC/alginate lyase"/>
    <property type="match status" value="1"/>
</dbReference>
<evidence type="ECO:0000256" key="1">
    <source>
        <dbReference type="SAM" id="MobiDB-lite"/>
    </source>
</evidence>
<keyword evidence="4" id="KW-1185">Reference proteome</keyword>
<name>A0A0D6EKM6_SPOSA</name>